<evidence type="ECO:0000256" key="6">
    <source>
        <dbReference type="ARBA" id="ARBA00023136"/>
    </source>
</evidence>
<dbReference type="InterPro" id="IPR004117">
    <property type="entry name" value="7tm6_olfct_rcpt"/>
</dbReference>
<keyword evidence="3 9" id="KW-0812">Transmembrane</keyword>
<evidence type="ECO:0000313" key="10">
    <source>
        <dbReference type="EMBL" id="WPO56459.1"/>
    </source>
</evidence>
<dbReference type="GO" id="GO:0004984">
    <property type="term" value="F:olfactory receptor activity"/>
    <property type="evidence" value="ECO:0007669"/>
    <property type="project" value="InterPro"/>
</dbReference>
<dbReference type="GO" id="GO:0007165">
    <property type="term" value="P:signal transduction"/>
    <property type="evidence" value="ECO:0007669"/>
    <property type="project" value="UniProtKB-KW"/>
</dbReference>
<keyword evidence="2" id="KW-0716">Sensory transduction</keyword>
<dbReference type="EMBL" id="OQ970352">
    <property type="protein sequence ID" value="WPO56459.1"/>
    <property type="molecule type" value="mRNA"/>
</dbReference>
<name>A0AAU0QMJ4_9NEOP</name>
<dbReference type="GO" id="GO:0005549">
    <property type="term" value="F:odorant binding"/>
    <property type="evidence" value="ECO:0007669"/>
    <property type="project" value="InterPro"/>
</dbReference>
<evidence type="ECO:0000256" key="1">
    <source>
        <dbReference type="ARBA" id="ARBA00004141"/>
    </source>
</evidence>
<comment type="subcellular location">
    <subcellularLocation>
        <location evidence="1">Membrane</location>
        <topology evidence="1">Multi-pass membrane protein</topology>
    </subcellularLocation>
</comment>
<sequence>MQLQEDLIKLNPRDVRKWERTGRIDECDYETLDKVITTIIKRHQEAILLTDELNEAFNKLIFTHLLFATLVICFFAVAAKASTGAAYVLNNYATIITMMMTIFVICYCSELLSAASSGIANAIDKTNWFIGSLKYQKTLQFIILRSHKPCSLKSLDYSPIGIKTFNTVLKTTWSYFSLASQMYDKRN</sequence>
<keyword evidence="4" id="KW-0552">Olfaction</keyword>
<keyword evidence="8" id="KW-0807">Transducer</keyword>
<dbReference type="GO" id="GO:0005886">
    <property type="term" value="C:plasma membrane"/>
    <property type="evidence" value="ECO:0007669"/>
    <property type="project" value="TreeGrafter"/>
</dbReference>
<evidence type="ECO:0000256" key="5">
    <source>
        <dbReference type="ARBA" id="ARBA00022989"/>
    </source>
</evidence>
<evidence type="ECO:0000256" key="2">
    <source>
        <dbReference type="ARBA" id="ARBA00022606"/>
    </source>
</evidence>
<proteinExistence type="evidence at transcript level"/>
<evidence type="ECO:0000256" key="3">
    <source>
        <dbReference type="ARBA" id="ARBA00022692"/>
    </source>
</evidence>
<dbReference type="Pfam" id="PF02949">
    <property type="entry name" value="7tm_6"/>
    <property type="match status" value="1"/>
</dbReference>
<keyword evidence="5 9" id="KW-1133">Transmembrane helix</keyword>
<accession>A0AAU0QMJ4</accession>
<evidence type="ECO:0000256" key="9">
    <source>
        <dbReference type="SAM" id="Phobius"/>
    </source>
</evidence>
<evidence type="ECO:0000256" key="7">
    <source>
        <dbReference type="ARBA" id="ARBA00023170"/>
    </source>
</evidence>
<reference evidence="10" key="1">
    <citation type="submission" date="2023-05" db="EMBL/GenBank/DDBJ databases">
        <authorList>
            <person name="Pathak J."/>
            <person name="Thiruvengadam V."/>
            <person name="Gracy G.R."/>
            <person name="M M."/>
        </authorList>
    </citation>
    <scope>NUCLEOTIDE SEQUENCE</scope>
    <source>
        <tissue evidence="10">Head and antenna</tissue>
    </source>
</reference>
<evidence type="ECO:0000256" key="8">
    <source>
        <dbReference type="ARBA" id="ARBA00023224"/>
    </source>
</evidence>
<protein>
    <submittedName>
        <fullName evidence="10">Odorant receptor</fullName>
    </submittedName>
</protein>
<keyword evidence="6 9" id="KW-0472">Membrane</keyword>
<organism evidence="10">
    <name type="scientific">Leucinodes orbonalis</name>
    <dbReference type="NCBI Taxonomy" id="711050"/>
    <lineage>
        <taxon>Eukaryota</taxon>
        <taxon>Metazoa</taxon>
        <taxon>Ecdysozoa</taxon>
        <taxon>Arthropoda</taxon>
        <taxon>Hexapoda</taxon>
        <taxon>Insecta</taxon>
        <taxon>Pterygota</taxon>
        <taxon>Neoptera</taxon>
        <taxon>Endopterygota</taxon>
        <taxon>Lepidoptera</taxon>
        <taxon>Glossata</taxon>
        <taxon>Ditrysia</taxon>
        <taxon>Pyraloidea</taxon>
        <taxon>Crambidae</taxon>
        <taxon>Spilomelinae</taxon>
        <taxon>Leucinodes</taxon>
    </lineage>
</organism>
<evidence type="ECO:0000256" key="4">
    <source>
        <dbReference type="ARBA" id="ARBA00022725"/>
    </source>
</evidence>
<feature type="transmembrane region" description="Helical" evidence="9">
    <location>
        <begin position="85"/>
        <end position="108"/>
    </location>
</feature>
<dbReference type="PANTHER" id="PTHR21137">
    <property type="entry name" value="ODORANT RECEPTOR"/>
    <property type="match status" value="1"/>
</dbReference>
<feature type="transmembrane region" description="Helical" evidence="9">
    <location>
        <begin position="60"/>
        <end position="79"/>
    </location>
</feature>
<dbReference type="PANTHER" id="PTHR21137:SF44">
    <property type="entry name" value="ODORANT RECEPTOR 13A-RELATED"/>
    <property type="match status" value="1"/>
</dbReference>
<keyword evidence="7 10" id="KW-0675">Receptor</keyword>
<dbReference type="AlphaFoldDB" id="A0AAU0QMJ4"/>